<accession>A0A518AV07</accession>
<dbReference type="EMBL" id="CP036278">
    <property type="protein sequence ID" value="QDU58548.1"/>
    <property type="molecule type" value="Genomic_DNA"/>
</dbReference>
<evidence type="ECO:0000313" key="2">
    <source>
        <dbReference type="Proteomes" id="UP000315750"/>
    </source>
</evidence>
<dbReference type="KEGG" id="amuc:Pan181_47860"/>
<reference evidence="1 2" key="1">
    <citation type="submission" date="2019-02" db="EMBL/GenBank/DDBJ databases">
        <title>Deep-cultivation of Planctomycetes and their phenomic and genomic characterization uncovers novel biology.</title>
        <authorList>
            <person name="Wiegand S."/>
            <person name="Jogler M."/>
            <person name="Boedeker C."/>
            <person name="Pinto D."/>
            <person name="Vollmers J."/>
            <person name="Rivas-Marin E."/>
            <person name="Kohn T."/>
            <person name="Peeters S.H."/>
            <person name="Heuer A."/>
            <person name="Rast P."/>
            <person name="Oberbeckmann S."/>
            <person name="Bunk B."/>
            <person name="Jeske O."/>
            <person name="Meyerdierks A."/>
            <person name="Storesund J.E."/>
            <person name="Kallscheuer N."/>
            <person name="Luecker S."/>
            <person name="Lage O.M."/>
            <person name="Pohl T."/>
            <person name="Merkel B.J."/>
            <person name="Hornburger P."/>
            <person name="Mueller R.-W."/>
            <person name="Bruemmer F."/>
            <person name="Labrenz M."/>
            <person name="Spormann A.M."/>
            <person name="Op den Camp H."/>
            <person name="Overmann J."/>
            <person name="Amann R."/>
            <person name="Jetten M.S.M."/>
            <person name="Mascher T."/>
            <person name="Medema M.H."/>
            <person name="Devos D.P."/>
            <person name="Kaster A.-K."/>
            <person name="Ovreas L."/>
            <person name="Rohde M."/>
            <person name="Galperin M.Y."/>
            <person name="Jogler C."/>
        </authorList>
    </citation>
    <scope>NUCLEOTIDE SEQUENCE [LARGE SCALE GENOMIC DNA]</scope>
    <source>
        <strain evidence="1 2">Pan181</strain>
    </source>
</reference>
<organism evidence="1 2">
    <name type="scientific">Aeoliella mucimassa</name>
    <dbReference type="NCBI Taxonomy" id="2527972"/>
    <lineage>
        <taxon>Bacteria</taxon>
        <taxon>Pseudomonadati</taxon>
        <taxon>Planctomycetota</taxon>
        <taxon>Planctomycetia</taxon>
        <taxon>Pirellulales</taxon>
        <taxon>Lacipirellulaceae</taxon>
        <taxon>Aeoliella</taxon>
    </lineage>
</organism>
<dbReference type="Proteomes" id="UP000315750">
    <property type="component" value="Chromosome"/>
</dbReference>
<keyword evidence="2" id="KW-1185">Reference proteome</keyword>
<evidence type="ECO:0000313" key="1">
    <source>
        <dbReference type="EMBL" id="QDU58548.1"/>
    </source>
</evidence>
<dbReference type="AlphaFoldDB" id="A0A518AV07"/>
<gene>
    <name evidence="1" type="ORF">Pan181_47860</name>
</gene>
<proteinExistence type="predicted"/>
<dbReference type="OrthoDB" id="289339at2"/>
<protein>
    <submittedName>
        <fullName evidence="1">Uncharacterized protein</fullName>
    </submittedName>
</protein>
<dbReference type="RefSeq" id="WP_145250681.1">
    <property type="nucleotide sequence ID" value="NZ_CP036278.1"/>
</dbReference>
<name>A0A518AV07_9BACT</name>
<sequence>MASETVRIKPETHAKLRAIADDTGQTMPEILEQAVELLRRKRLLEATDRDYAALQGDKKAWKSEQAERAAWDRTLQDGLEKE</sequence>